<protein>
    <submittedName>
        <fullName evidence="3">VTT domain-containing protein</fullName>
    </submittedName>
</protein>
<accession>A0A4Y6PM93</accession>
<keyword evidence="1" id="KW-0472">Membrane</keyword>
<keyword evidence="4" id="KW-1185">Reference proteome</keyword>
<name>A0A4Y6PM93_PERCE</name>
<dbReference type="EMBL" id="CP041186">
    <property type="protein sequence ID" value="QDG49434.1"/>
    <property type="molecule type" value="Genomic_DNA"/>
</dbReference>
<reference evidence="3 4" key="1">
    <citation type="submission" date="2019-06" db="EMBL/GenBank/DDBJ databases">
        <title>Persicimonas caeni gen. nov., sp. nov., a predatory bacterium isolated from solar saltern.</title>
        <authorList>
            <person name="Wang S."/>
        </authorList>
    </citation>
    <scope>NUCLEOTIDE SEQUENCE [LARGE SCALE GENOMIC DNA]</scope>
    <source>
        <strain evidence="3 4">YN101</strain>
    </source>
</reference>
<organism evidence="3 4">
    <name type="scientific">Persicimonas caeni</name>
    <dbReference type="NCBI Taxonomy" id="2292766"/>
    <lineage>
        <taxon>Bacteria</taxon>
        <taxon>Deltaproteobacteria</taxon>
        <taxon>Bradymonadales</taxon>
        <taxon>Bradymonadaceae</taxon>
        <taxon>Persicimonas</taxon>
    </lineage>
</organism>
<keyword evidence="1" id="KW-0812">Transmembrane</keyword>
<feature type="domain" description="VTT" evidence="2">
    <location>
        <begin position="66"/>
        <end position="179"/>
    </location>
</feature>
<gene>
    <name evidence="3" type="ORF">FIV42_01380</name>
</gene>
<evidence type="ECO:0000256" key="1">
    <source>
        <dbReference type="SAM" id="Phobius"/>
    </source>
</evidence>
<feature type="transmembrane region" description="Helical" evidence="1">
    <location>
        <begin position="45"/>
        <end position="63"/>
    </location>
</feature>
<sequence>MSEDVLKYWRLAALVGVGAALYFAGTHPELQPYFELDYLRSLADQAGMAGMATFVGVFVAGYLMQIPGMIFVVAALLGWGPIAGGLIAFVGALLASVANFWAVRAVGGSLLSEVENDWVKKMLGKLDDHPVRTVVVLRTFFFMNPVMHLPLVLSGVPFRPYIIGSLVGLIAPIAVISLSLDTVMAWLNLG</sequence>
<keyword evidence="1" id="KW-1133">Transmembrane helix</keyword>
<dbReference type="AlphaFoldDB" id="A0A4Y6PM93"/>
<feature type="transmembrane region" description="Helical" evidence="1">
    <location>
        <begin position="161"/>
        <end position="187"/>
    </location>
</feature>
<evidence type="ECO:0000313" key="3">
    <source>
        <dbReference type="EMBL" id="QDG49434.1"/>
    </source>
</evidence>
<dbReference type="Proteomes" id="UP000315995">
    <property type="component" value="Chromosome"/>
</dbReference>
<evidence type="ECO:0000313" key="4">
    <source>
        <dbReference type="Proteomes" id="UP000315995"/>
    </source>
</evidence>
<feature type="transmembrane region" description="Helical" evidence="1">
    <location>
        <begin position="135"/>
        <end position="154"/>
    </location>
</feature>
<dbReference type="OrthoDB" id="5298167at2"/>
<proteinExistence type="predicted"/>
<evidence type="ECO:0000259" key="2">
    <source>
        <dbReference type="Pfam" id="PF09335"/>
    </source>
</evidence>
<dbReference type="InterPro" id="IPR032816">
    <property type="entry name" value="VTT_dom"/>
</dbReference>
<accession>A0A5B8XY98</accession>
<dbReference type="RefSeq" id="WP_141195932.1">
    <property type="nucleotide sequence ID" value="NZ_CP041186.1"/>
</dbReference>
<dbReference type="Pfam" id="PF09335">
    <property type="entry name" value="VTT_dom"/>
    <property type="match status" value="1"/>
</dbReference>
<feature type="transmembrane region" description="Helical" evidence="1">
    <location>
        <begin position="7"/>
        <end position="25"/>
    </location>
</feature>
<feature type="transmembrane region" description="Helical" evidence="1">
    <location>
        <begin position="70"/>
        <end position="103"/>
    </location>
</feature>